<organism evidence="7 8">
    <name type="scientific">Caulobacter ginsengisoli</name>
    <dbReference type="NCBI Taxonomy" id="400775"/>
    <lineage>
        <taxon>Bacteria</taxon>
        <taxon>Pseudomonadati</taxon>
        <taxon>Pseudomonadota</taxon>
        <taxon>Alphaproteobacteria</taxon>
        <taxon>Caulobacterales</taxon>
        <taxon>Caulobacteraceae</taxon>
        <taxon>Caulobacter</taxon>
    </lineage>
</organism>
<proteinExistence type="inferred from homology"/>
<accession>A0ABU0IV30</accession>
<dbReference type="InterPro" id="IPR006091">
    <property type="entry name" value="Acyl-CoA_Oxase/DH_mid-dom"/>
</dbReference>
<keyword evidence="4 7" id="KW-0560">Oxidoreductase</keyword>
<evidence type="ECO:0000259" key="5">
    <source>
        <dbReference type="Pfam" id="PF00441"/>
    </source>
</evidence>
<evidence type="ECO:0000259" key="6">
    <source>
        <dbReference type="Pfam" id="PF02770"/>
    </source>
</evidence>
<dbReference type="InterPro" id="IPR036250">
    <property type="entry name" value="AcylCo_DH-like_C"/>
</dbReference>
<dbReference type="SUPFAM" id="SSF56645">
    <property type="entry name" value="Acyl-CoA dehydrogenase NM domain-like"/>
    <property type="match status" value="1"/>
</dbReference>
<dbReference type="EC" id="1.3.8.7" evidence="7"/>
<evidence type="ECO:0000256" key="4">
    <source>
        <dbReference type="RuleBase" id="RU362125"/>
    </source>
</evidence>
<dbReference type="PANTHER" id="PTHR43884:SF12">
    <property type="entry name" value="ISOVALERYL-COA DEHYDROGENASE, MITOCHONDRIAL-RELATED"/>
    <property type="match status" value="1"/>
</dbReference>
<evidence type="ECO:0000313" key="8">
    <source>
        <dbReference type="Proteomes" id="UP001228905"/>
    </source>
</evidence>
<dbReference type="Pfam" id="PF02770">
    <property type="entry name" value="Acyl-CoA_dh_M"/>
    <property type="match status" value="1"/>
</dbReference>
<dbReference type="Gene3D" id="2.40.110.10">
    <property type="entry name" value="Butyryl-CoA Dehydrogenase, subunit A, domain 2"/>
    <property type="match status" value="1"/>
</dbReference>
<gene>
    <name evidence="7" type="ORF">QO010_002782</name>
</gene>
<name>A0ABU0IV30_9CAUL</name>
<dbReference type="PANTHER" id="PTHR43884">
    <property type="entry name" value="ACYL-COA DEHYDROGENASE"/>
    <property type="match status" value="1"/>
</dbReference>
<keyword evidence="8" id="KW-1185">Reference proteome</keyword>
<comment type="cofactor">
    <cofactor evidence="4">
        <name>FAD</name>
        <dbReference type="ChEBI" id="CHEBI:57692"/>
    </cofactor>
</comment>
<evidence type="ECO:0000256" key="2">
    <source>
        <dbReference type="ARBA" id="ARBA00022630"/>
    </source>
</evidence>
<feature type="domain" description="Acyl-CoA oxidase/dehydrogenase middle" evidence="6">
    <location>
        <begin position="122"/>
        <end position="216"/>
    </location>
</feature>
<dbReference type="Proteomes" id="UP001228905">
    <property type="component" value="Unassembled WGS sequence"/>
</dbReference>
<sequence length="397" mass="42714">MADFRFSAIDQQILDKVVEVGESTTRHTRYYEDHEHETPPDRLEGERGFEEVFPLFGQREPGDTPMMTLMMAVSIARGSTSGVVRGLGLAMPQGRASGLGNAALQSAGTPEQKAKWGNLFLAMSITEPGVGSDTKAIQTTARLDGDEWVINGDKIFVTDGVKADGAIVWATIDKSAGRAGIKSFLVLKDAPGFKLVRQEKKLGIRASDTAAYAFVDCRVPRDALLGGDETVPKDGGSAGYKGVMKTFNMTRPAVASGGVAKAKGALEFAKAEMAKEGVEVDWGKSFRNRSAVEQKLIEMEADTEAAALTVLHAAWLSDVKQPNNLESSVCKAKGGEVCRTIPQAAMDVLGGMSVSHDHLVEKFLRDGRISDIYEGTGQIQRLIIAREILGYSSEELT</sequence>
<dbReference type="RefSeq" id="WP_307350058.1">
    <property type="nucleotide sequence ID" value="NZ_JAUSVS010000005.1"/>
</dbReference>
<reference evidence="7 8" key="1">
    <citation type="submission" date="2023-07" db="EMBL/GenBank/DDBJ databases">
        <title>Genomic Encyclopedia of Type Strains, Phase IV (KMG-IV): sequencing the most valuable type-strain genomes for metagenomic binning, comparative biology and taxonomic classification.</title>
        <authorList>
            <person name="Goeker M."/>
        </authorList>
    </citation>
    <scope>NUCLEOTIDE SEQUENCE [LARGE SCALE GENOMIC DNA]</scope>
    <source>
        <strain evidence="7 8">DSM 18695</strain>
    </source>
</reference>
<keyword evidence="2 4" id="KW-0285">Flavoprotein</keyword>
<dbReference type="InterPro" id="IPR009100">
    <property type="entry name" value="AcylCoA_DH/oxidase_NM_dom_sf"/>
</dbReference>
<comment type="similarity">
    <text evidence="1 4">Belongs to the acyl-CoA dehydrogenase family.</text>
</comment>
<evidence type="ECO:0000256" key="3">
    <source>
        <dbReference type="ARBA" id="ARBA00022827"/>
    </source>
</evidence>
<feature type="domain" description="Acyl-CoA dehydrogenase/oxidase C-terminal" evidence="5">
    <location>
        <begin position="239"/>
        <end position="389"/>
    </location>
</feature>
<evidence type="ECO:0000256" key="1">
    <source>
        <dbReference type="ARBA" id="ARBA00009347"/>
    </source>
</evidence>
<protein>
    <submittedName>
        <fullName evidence="7">Acyl-CoA dehydrogenase</fullName>
        <ecNumber evidence="7">1.3.8.7</ecNumber>
    </submittedName>
</protein>
<dbReference type="EMBL" id="JAUSVS010000005">
    <property type="protein sequence ID" value="MDQ0464998.1"/>
    <property type="molecule type" value="Genomic_DNA"/>
</dbReference>
<comment type="caution">
    <text evidence="7">The sequence shown here is derived from an EMBL/GenBank/DDBJ whole genome shotgun (WGS) entry which is preliminary data.</text>
</comment>
<dbReference type="InterPro" id="IPR046373">
    <property type="entry name" value="Acyl-CoA_Oxase/DH_mid-dom_sf"/>
</dbReference>
<dbReference type="SUPFAM" id="SSF47203">
    <property type="entry name" value="Acyl-CoA dehydrogenase C-terminal domain-like"/>
    <property type="match status" value="1"/>
</dbReference>
<dbReference type="InterPro" id="IPR009075">
    <property type="entry name" value="AcylCo_DH/oxidase_C"/>
</dbReference>
<dbReference type="Pfam" id="PF00441">
    <property type="entry name" value="Acyl-CoA_dh_1"/>
    <property type="match status" value="1"/>
</dbReference>
<dbReference type="GO" id="GO:0070991">
    <property type="term" value="F:medium-chain fatty acyl-CoA dehydrogenase activity"/>
    <property type="evidence" value="ECO:0007669"/>
    <property type="project" value="UniProtKB-EC"/>
</dbReference>
<keyword evidence="3 4" id="KW-0274">FAD</keyword>
<dbReference type="Gene3D" id="1.20.140.10">
    <property type="entry name" value="Butyryl-CoA Dehydrogenase, subunit A, domain 3"/>
    <property type="match status" value="1"/>
</dbReference>
<evidence type="ECO:0000313" key="7">
    <source>
        <dbReference type="EMBL" id="MDQ0464998.1"/>
    </source>
</evidence>